<name>A0A454A695_ECOL5</name>
<organism evidence="2 3">
    <name type="scientific">Escherichia coli O6:K15:H31 (strain 536 / UPEC)</name>
    <dbReference type="NCBI Taxonomy" id="362663"/>
    <lineage>
        <taxon>Bacteria</taxon>
        <taxon>Pseudomonadati</taxon>
        <taxon>Pseudomonadota</taxon>
        <taxon>Gammaproteobacteria</taxon>
        <taxon>Enterobacterales</taxon>
        <taxon>Enterobacteriaceae</taxon>
        <taxon>Escherichia</taxon>
    </lineage>
</organism>
<keyword evidence="1" id="KW-0472">Membrane</keyword>
<evidence type="ECO:0000313" key="3">
    <source>
        <dbReference type="Proteomes" id="UP000009182"/>
    </source>
</evidence>
<dbReference type="AlphaFoldDB" id="A0A454A695"/>
<gene>
    <name evidence="2" type="ordered locus">ECP_2401</name>
</gene>
<sequence>MRNQRATDILKGLSYNCSYYRKAAFSLTVVGICFLSQRTILIYHKDMSFIISM</sequence>
<reference evidence="2 3" key="1">
    <citation type="journal article" date="2006" name="Mol. Microbiol.">
        <title>Role of pathogenicity island-associated integrases in the genome plasticity of uropathogenic Escherichia coli strain 536.</title>
        <authorList>
            <person name="Hochhut B."/>
            <person name="Wilde C."/>
            <person name="Balling G."/>
            <person name="Middendorf B."/>
            <person name="Dobrindt U."/>
            <person name="Brzuszkiewicz E."/>
            <person name="Gottschalk G."/>
            <person name="Carniel E."/>
            <person name="Hacker J."/>
        </authorList>
    </citation>
    <scope>NUCLEOTIDE SEQUENCE [LARGE SCALE GENOMIC DNA]</scope>
    <source>
        <strain evidence="3">536 / UPEC</strain>
    </source>
</reference>
<feature type="transmembrane region" description="Helical" evidence="1">
    <location>
        <begin position="23"/>
        <end position="43"/>
    </location>
</feature>
<accession>A0A454A695</accession>
<keyword evidence="1" id="KW-1133">Transmembrane helix</keyword>
<dbReference type="EMBL" id="CP000247">
    <property type="protein sequence ID" value="ABG70394.1"/>
    <property type="molecule type" value="Genomic_DNA"/>
</dbReference>
<dbReference type="KEGG" id="ecp:ECP_2401"/>
<evidence type="ECO:0000313" key="2">
    <source>
        <dbReference type="EMBL" id="ABG70394.1"/>
    </source>
</evidence>
<protein>
    <submittedName>
        <fullName evidence="2">Uncharacterized protein</fullName>
    </submittedName>
</protein>
<evidence type="ECO:0000256" key="1">
    <source>
        <dbReference type="SAM" id="Phobius"/>
    </source>
</evidence>
<proteinExistence type="predicted"/>
<keyword evidence="1" id="KW-0812">Transmembrane</keyword>
<dbReference type="Proteomes" id="UP000009182">
    <property type="component" value="Chromosome"/>
</dbReference>